<evidence type="ECO:0000256" key="5">
    <source>
        <dbReference type="ARBA" id="ARBA00022741"/>
    </source>
</evidence>
<gene>
    <name evidence="9" type="ORF">MJG50_06275</name>
</gene>
<dbReference type="EC" id="2.7.1.2" evidence="2"/>
<keyword evidence="6" id="KW-0418">Kinase</keyword>
<dbReference type="GO" id="GO:0005737">
    <property type="term" value="C:cytoplasm"/>
    <property type="evidence" value="ECO:0007669"/>
    <property type="project" value="InterPro"/>
</dbReference>
<keyword evidence="10" id="KW-1185">Reference proteome</keyword>
<evidence type="ECO:0000313" key="9">
    <source>
        <dbReference type="EMBL" id="MCH1624927.1"/>
    </source>
</evidence>
<dbReference type="GO" id="GO:0006096">
    <property type="term" value="P:glycolytic process"/>
    <property type="evidence" value="ECO:0007669"/>
    <property type="project" value="InterPro"/>
</dbReference>
<evidence type="ECO:0000256" key="6">
    <source>
        <dbReference type="ARBA" id="ARBA00022777"/>
    </source>
</evidence>
<dbReference type="PANTHER" id="PTHR18964:SF149">
    <property type="entry name" value="BIFUNCTIONAL UDP-N-ACETYLGLUCOSAMINE 2-EPIMERASE_N-ACETYLMANNOSAMINE KINASE"/>
    <property type="match status" value="1"/>
</dbReference>
<dbReference type="InterPro" id="IPR004654">
    <property type="entry name" value="ROK_glcA"/>
</dbReference>
<sequence length="322" mass="33585">MNEKQLIGIDLGGTTIKMAFITQQGEIIKKWEIPTDKTGKTIITDIANSLLEKMNESNLTKDQFIGIGMGAPGPINFTDGIVYETSNLGWKDYPLRDELEEKTGLKTVIDNDANIAAIGEMWKGAGEGALDVICVTLGTGVGGGLISNGEVIRGTNGAGGEIGHMTSIPEGGAPCGCGRTGCLETVASATGIVRLATEAVKSTTQSSILRDEFESTGEISAKAVFDAANAGDKLANEVIDEVTFHLGLAIANVANSLNPEKIVIGGGVSKAGEGLLKPLKDQFSRYTFPRVRDTAEINIATLGNDAGVIGGAYLAKTKIPTL</sequence>
<evidence type="ECO:0000256" key="8">
    <source>
        <dbReference type="ARBA" id="ARBA00032386"/>
    </source>
</evidence>
<dbReference type="NCBIfam" id="TIGR00744">
    <property type="entry name" value="ROK_glcA_fam"/>
    <property type="match status" value="1"/>
</dbReference>
<evidence type="ECO:0000256" key="4">
    <source>
        <dbReference type="ARBA" id="ARBA00022679"/>
    </source>
</evidence>
<dbReference type="Gene3D" id="3.30.420.40">
    <property type="match status" value="2"/>
</dbReference>
<evidence type="ECO:0000256" key="1">
    <source>
        <dbReference type="ARBA" id="ARBA00006479"/>
    </source>
</evidence>
<keyword evidence="5" id="KW-0547">Nucleotide-binding</keyword>
<dbReference type="PROSITE" id="PS01125">
    <property type="entry name" value="ROK"/>
    <property type="match status" value="1"/>
</dbReference>
<dbReference type="CDD" id="cd24062">
    <property type="entry name" value="ASKHA_NBD_ROK_BsGLK-like"/>
    <property type="match status" value="1"/>
</dbReference>
<dbReference type="PANTHER" id="PTHR18964">
    <property type="entry name" value="ROK (REPRESSOR, ORF, KINASE) FAMILY"/>
    <property type="match status" value="1"/>
</dbReference>
<dbReference type="InterPro" id="IPR043129">
    <property type="entry name" value="ATPase_NBD"/>
</dbReference>
<dbReference type="EMBL" id="JAKTTI010000006">
    <property type="protein sequence ID" value="MCH1624927.1"/>
    <property type="molecule type" value="Genomic_DNA"/>
</dbReference>
<keyword evidence="4 9" id="KW-0808">Transferase</keyword>
<accession>A0AAW5E4C2</accession>
<keyword evidence="7" id="KW-0067">ATP-binding</keyword>
<evidence type="ECO:0000256" key="3">
    <source>
        <dbReference type="ARBA" id="ARBA00014701"/>
    </source>
</evidence>
<dbReference type="SUPFAM" id="SSF53067">
    <property type="entry name" value="Actin-like ATPase domain"/>
    <property type="match status" value="1"/>
</dbReference>
<evidence type="ECO:0000256" key="7">
    <source>
        <dbReference type="ARBA" id="ARBA00022840"/>
    </source>
</evidence>
<dbReference type="AlphaFoldDB" id="A0AAW5E4C2"/>
<dbReference type="InterPro" id="IPR000600">
    <property type="entry name" value="ROK"/>
</dbReference>
<organism evidence="9 10">
    <name type="scientific">Fredinandcohnia quinoae</name>
    <dbReference type="NCBI Taxonomy" id="2918902"/>
    <lineage>
        <taxon>Bacteria</taxon>
        <taxon>Bacillati</taxon>
        <taxon>Bacillota</taxon>
        <taxon>Bacilli</taxon>
        <taxon>Bacillales</taxon>
        <taxon>Bacillaceae</taxon>
        <taxon>Fredinandcohnia</taxon>
    </lineage>
</organism>
<reference evidence="9" key="1">
    <citation type="submission" date="2022-02" db="EMBL/GenBank/DDBJ databases">
        <title>Fredinandcohnia quinoae sp. nov. isolated from Chenopodium quinoa seeds.</title>
        <authorList>
            <person name="Saati-Santamaria Z."/>
            <person name="Flores-Felix J.D."/>
            <person name="Igual J.M."/>
            <person name="Velazquez E."/>
            <person name="Garcia-Fraile P."/>
            <person name="Martinez-Molina E."/>
        </authorList>
    </citation>
    <scope>NUCLEOTIDE SEQUENCE</scope>
    <source>
        <strain evidence="9">SECRCQ15</strain>
    </source>
</reference>
<dbReference type="GO" id="GO:0005524">
    <property type="term" value="F:ATP binding"/>
    <property type="evidence" value="ECO:0007669"/>
    <property type="project" value="UniProtKB-KW"/>
</dbReference>
<proteinExistence type="inferred from homology"/>
<comment type="caution">
    <text evidence="9">The sequence shown here is derived from an EMBL/GenBank/DDBJ whole genome shotgun (WGS) entry which is preliminary data.</text>
</comment>
<name>A0AAW5E4C2_9BACI</name>
<dbReference type="Pfam" id="PF00480">
    <property type="entry name" value="ROK"/>
    <property type="match status" value="1"/>
</dbReference>
<evidence type="ECO:0000313" key="10">
    <source>
        <dbReference type="Proteomes" id="UP001431131"/>
    </source>
</evidence>
<dbReference type="Proteomes" id="UP001431131">
    <property type="component" value="Unassembled WGS sequence"/>
</dbReference>
<dbReference type="RefSeq" id="WP_240253754.1">
    <property type="nucleotide sequence ID" value="NZ_JAKTTI010000006.1"/>
</dbReference>
<dbReference type="InterPro" id="IPR049874">
    <property type="entry name" value="ROK_cs"/>
</dbReference>
<evidence type="ECO:0000256" key="2">
    <source>
        <dbReference type="ARBA" id="ARBA00012323"/>
    </source>
</evidence>
<dbReference type="GO" id="GO:0004340">
    <property type="term" value="F:glucokinase activity"/>
    <property type="evidence" value="ECO:0007669"/>
    <property type="project" value="UniProtKB-EC"/>
</dbReference>
<comment type="similarity">
    <text evidence="1">Belongs to the ROK (NagC/XylR) family.</text>
</comment>
<protein>
    <recommendedName>
        <fullName evidence="3">Glucokinase</fullName>
        <ecNumber evidence="2">2.7.1.2</ecNumber>
    </recommendedName>
    <alternativeName>
        <fullName evidence="8">Glucose kinase</fullName>
    </alternativeName>
</protein>